<dbReference type="Pfam" id="PF00225">
    <property type="entry name" value="Kinesin"/>
    <property type="match status" value="1"/>
</dbReference>
<dbReference type="GO" id="GO:0007018">
    <property type="term" value="P:microtubule-based movement"/>
    <property type="evidence" value="ECO:0007669"/>
    <property type="project" value="InterPro"/>
</dbReference>
<dbReference type="PANTHER" id="PTHR47968">
    <property type="entry name" value="CENTROMERE PROTEIN E"/>
    <property type="match status" value="1"/>
</dbReference>
<dbReference type="SUPFAM" id="SSF52540">
    <property type="entry name" value="P-loop containing nucleoside triphosphate hydrolases"/>
    <property type="match status" value="1"/>
</dbReference>
<dbReference type="InterPro" id="IPR001752">
    <property type="entry name" value="Kinesin_motor_dom"/>
</dbReference>
<reference evidence="5 6" key="1">
    <citation type="submission" date="2020-04" db="EMBL/GenBank/DDBJ databases">
        <title>Perkinsus olseni comparative genomics.</title>
        <authorList>
            <person name="Bogema D.R."/>
        </authorList>
    </citation>
    <scope>NUCLEOTIDE SEQUENCE [LARGE SCALE GENOMIC DNA]</scope>
    <source>
        <strain evidence="5 6">ATCC PRA-207</strain>
    </source>
</reference>
<keyword evidence="3" id="KW-0547">Nucleotide-binding</keyword>
<keyword evidence="3" id="KW-0067">ATP-binding</keyword>
<keyword evidence="6" id="KW-1185">Reference proteome</keyword>
<proteinExistence type="inferred from homology"/>
<evidence type="ECO:0000313" key="6">
    <source>
        <dbReference type="Proteomes" id="UP000553632"/>
    </source>
</evidence>
<feature type="binding site" evidence="3">
    <location>
        <begin position="56"/>
        <end position="63"/>
    </location>
    <ligand>
        <name>ATP</name>
        <dbReference type="ChEBI" id="CHEBI:30616"/>
    </ligand>
</feature>
<dbReference type="AlphaFoldDB" id="A0A7J6UCM6"/>
<dbReference type="Proteomes" id="UP000553632">
    <property type="component" value="Unassembled WGS sequence"/>
</dbReference>
<dbReference type="GO" id="GO:0003777">
    <property type="term" value="F:microtubule motor activity"/>
    <property type="evidence" value="ECO:0007669"/>
    <property type="project" value="InterPro"/>
</dbReference>
<dbReference type="PANTHER" id="PTHR47968:SF75">
    <property type="entry name" value="CENTROMERE-ASSOCIATED PROTEIN E"/>
    <property type="match status" value="1"/>
</dbReference>
<dbReference type="PROSITE" id="PS50067">
    <property type="entry name" value="KINESIN_MOTOR_2"/>
    <property type="match status" value="1"/>
</dbReference>
<evidence type="ECO:0000259" key="4">
    <source>
        <dbReference type="PROSITE" id="PS50067"/>
    </source>
</evidence>
<dbReference type="GO" id="GO:0008017">
    <property type="term" value="F:microtubule binding"/>
    <property type="evidence" value="ECO:0007669"/>
    <property type="project" value="InterPro"/>
</dbReference>
<evidence type="ECO:0000256" key="3">
    <source>
        <dbReference type="PROSITE-ProRule" id="PRU00283"/>
    </source>
</evidence>
<protein>
    <recommendedName>
        <fullName evidence="4">Kinesin motor domain-containing protein</fullName>
    </recommendedName>
</protein>
<dbReference type="InterPro" id="IPR027640">
    <property type="entry name" value="Kinesin-like_fam"/>
</dbReference>
<keyword evidence="2 3" id="KW-0505">Motor protein</keyword>
<gene>
    <name evidence="5" type="ORF">FOZ63_015648</name>
</gene>
<feature type="domain" description="Kinesin motor" evidence="4">
    <location>
        <begin position="1"/>
        <end position="113"/>
    </location>
</feature>
<evidence type="ECO:0000256" key="2">
    <source>
        <dbReference type="ARBA" id="ARBA00023175"/>
    </source>
</evidence>
<feature type="non-terminal residue" evidence="5">
    <location>
        <position position="1"/>
    </location>
</feature>
<evidence type="ECO:0000313" key="5">
    <source>
        <dbReference type="EMBL" id="KAF4754878.1"/>
    </source>
</evidence>
<keyword evidence="1" id="KW-0175">Coiled coil</keyword>
<comment type="similarity">
    <text evidence="3">Belongs to the TRAFAC class myosin-kinesin ATPase superfamily. Kinesin family.</text>
</comment>
<comment type="caution">
    <text evidence="5">The sequence shown here is derived from an EMBL/GenBank/DDBJ whole genome shotgun (WGS) entry which is preliminary data.</text>
</comment>
<dbReference type="InterPro" id="IPR036961">
    <property type="entry name" value="Kinesin_motor_dom_sf"/>
</dbReference>
<evidence type="ECO:0000256" key="1">
    <source>
        <dbReference type="ARBA" id="ARBA00023054"/>
    </source>
</evidence>
<accession>A0A7J6UCM6</accession>
<dbReference type="GO" id="GO:0005524">
    <property type="term" value="F:ATP binding"/>
    <property type="evidence" value="ECO:0007669"/>
    <property type="project" value="UniProtKB-UniRule"/>
</dbReference>
<dbReference type="EMBL" id="JABANO010004627">
    <property type="protein sequence ID" value="KAF4754878.1"/>
    <property type="molecule type" value="Genomic_DNA"/>
</dbReference>
<dbReference type="InterPro" id="IPR027417">
    <property type="entry name" value="P-loop_NTPase"/>
</dbReference>
<organism evidence="5 6">
    <name type="scientific">Perkinsus olseni</name>
    <name type="common">Perkinsus atlanticus</name>
    <dbReference type="NCBI Taxonomy" id="32597"/>
    <lineage>
        <taxon>Eukaryota</taxon>
        <taxon>Sar</taxon>
        <taxon>Alveolata</taxon>
        <taxon>Perkinsozoa</taxon>
        <taxon>Perkinsea</taxon>
        <taxon>Perkinsida</taxon>
        <taxon>Perkinsidae</taxon>
        <taxon>Perkinsus</taxon>
    </lineage>
</organism>
<name>A0A7J6UCM6_PEROL</name>
<feature type="non-terminal residue" evidence="5">
    <location>
        <position position="113"/>
    </location>
</feature>
<dbReference type="Gene3D" id="3.40.850.10">
    <property type="entry name" value="Kinesin motor domain"/>
    <property type="match status" value="1"/>
</dbReference>
<sequence length="113" mass="11894">YTVDPIDKAVQVESSILSYSNVFSPEATQEDVYNATVGEVLDSVLDGFNGAVFAYGVTGSGKTYTMMGNTENKGATVVAEERAPPRAPCACVSCFSLFFDSGLGISHESSCSE</sequence>